<evidence type="ECO:0000256" key="3">
    <source>
        <dbReference type="ARBA" id="ARBA00022843"/>
    </source>
</evidence>
<protein>
    <recommendedName>
        <fullName evidence="9">Fanconi anemia group D2 protein</fullName>
    </recommendedName>
</protein>
<keyword evidence="4" id="KW-0539">Nucleus</keyword>
<reference evidence="7 8" key="1">
    <citation type="journal article" date="2020" name="Nat. Food">
        <title>A phased Vanilla planifolia genome enables genetic improvement of flavour and production.</title>
        <authorList>
            <person name="Hasing T."/>
            <person name="Tang H."/>
            <person name="Brym M."/>
            <person name="Khazi F."/>
            <person name="Huang T."/>
            <person name="Chambers A.H."/>
        </authorList>
    </citation>
    <scope>NUCLEOTIDE SEQUENCE [LARGE SCALE GENOMIC DNA]</scope>
    <source>
        <tissue evidence="7">Leaf</tissue>
    </source>
</reference>
<evidence type="ECO:0000313" key="7">
    <source>
        <dbReference type="EMBL" id="KAG0464846.1"/>
    </source>
</evidence>
<dbReference type="GO" id="GO:0007129">
    <property type="term" value="P:homologous chromosome pairing at meiosis"/>
    <property type="evidence" value="ECO:0007669"/>
    <property type="project" value="TreeGrafter"/>
</dbReference>
<keyword evidence="2" id="KW-1017">Isopeptide bond</keyword>
<evidence type="ECO:0000256" key="4">
    <source>
        <dbReference type="ARBA" id="ARBA00023242"/>
    </source>
</evidence>
<proteinExistence type="inferred from homology"/>
<dbReference type="SUPFAM" id="SSF48371">
    <property type="entry name" value="ARM repeat"/>
    <property type="match status" value="1"/>
</dbReference>
<dbReference type="GO" id="GO:1990918">
    <property type="term" value="P:double-strand break repair involved in meiotic recombination"/>
    <property type="evidence" value="ECO:0007669"/>
    <property type="project" value="TreeGrafter"/>
</dbReference>
<evidence type="ECO:0000313" key="8">
    <source>
        <dbReference type="Proteomes" id="UP000639772"/>
    </source>
</evidence>
<dbReference type="Pfam" id="PF14631">
    <property type="entry name" value="FancD2"/>
    <property type="match status" value="2"/>
</dbReference>
<dbReference type="EMBL" id="JADCNM010000010">
    <property type="protein sequence ID" value="KAG0464846.1"/>
    <property type="molecule type" value="Genomic_DNA"/>
</dbReference>
<dbReference type="PANTHER" id="PTHR32086:SF0">
    <property type="entry name" value="FANCONI ANEMIA GROUP D2 PROTEIN"/>
    <property type="match status" value="1"/>
</dbReference>
<dbReference type="GO" id="GO:0036297">
    <property type="term" value="P:interstrand cross-link repair"/>
    <property type="evidence" value="ECO:0007669"/>
    <property type="project" value="TreeGrafter"/>
</dbReference>
<dbReference type="GO" id="GO:0070182">
    <property type="term" value="F:DNA polymerase binding"/>
    <property type="evidence" value="ECO:0007669"/>
    <property type="project" value="TreeGrafter"/>
</dbReference>
<comment type="caution">
    <text evidence="7">The sequence shown here is derived from an EMBL/GenBank/DDBJ whole genome shotgun (WGS) entry which is preliminary data.</text>
</comment>
<dbReference type="PANTHER" id="PTHR32086">
    <property type="entry name" value="FANCONI ANEMIA GROUP D2 PROTEIN"/>
    <property type="match status" value="1"/>
</dbReference>
<feature type="region of interest" description="Disordered" evidence="6">
    <location>
        <begin position="804"/>
        <end position="828"/>
    </location>
</feature>
<dbReference type="GO" id="GO:0005634">
    <property type="term" value="C:nucleus"/>
    <property type="evidence" value="ECO:0007669"/>
    <property type="project" value="UniProtKB-SubCell"/>
</dbReference>
<name>A0A835UMI4_VANPL</name>
<gene>
    <name evidence="7" type="ORF">HPP92_019010</name>
</gene>
<dbReference type="GO" id="GO:0000793">
    <property type="term" value="C:condensed chromosome"/>
    <property type="evidence" value="ECO:0007669"/>
    <property type="project" value="TreeGrafter"/>
</dbReference>
<organism evidence="7 8">
    <name type="scientific">Vanilla planifolia</name>
    <name type="common">Vanilla</name>
    <dbReference type="NCBI Taxonomy" id="51239"/>
    <lineage>
        <taxon>Eukaryota</taxon>
        <taxon>Viridiplantae</taxon>
        <taxon>Streptophyta</taxon>
        <taxon>Embryophyta</taxon>
        <taxon>Tracheophyta</taxon>
        <taxon>Spermatophyta</taxon>
        <taxon>Magnoliopsida</taxon>
        <taxon>Liliopsida</taxon>
        <taxon>Asparagales</taxon>
        <taxon>Orchidaceae</taxon>
        <taxon>Vanilloideae</taxon>
        <taxon>Vanilleae</taxon>
        <taxon>Vanilla</taxon>
    </lineage>
</organism>
<dbReference type="Proteomes" id="UP000639772">
    <property type="component" value="Chromosome 10"/>
</dbReference>
<accession>A0A835UMI4</accession>
<dbReference type="GO" id="GO:0031573">
    <property type="term" value="P:mitotic intra-S DNA damage checkpoint signaling"/>
    <property type="evidence" value="ECO:0007669"/>
    <property type="project" value="TreeGrafter"/>
</dbReference>
<evidence type="ECO:0000256" key="1">
    <source>
        <dbReference type="ARBA" id="ARBA00004123"/>
    </source>
</evidence>
<comment type="similarity">
    <text evidence="5">Belongs to the Fanconi anemia protein FANCD2 family.</text>
</comment>
<dbReference type="OrthoDB" id="27031at2759"/>
<sequence length="1424" mass="159349">MVSILAEAGCTVRVSGDAPPSLPTDIYKLRRNLEIRLSTGDDPDFLPFFVSGFSSYIQNPQNLRRVLIPSSYDGGGSSSGESIVRVLLLVAPIQKHVLNLLLEKLPEYFNDDGADANCSLKDDIPRLIVSQLRWLDFLVDSEGLAEKLMEVLSISPPALKKEIIGSLAEIIGDKNHGMVVSTLAKMLLEDSDIIVPVLDSFSNLNLDEELQEQVVTIALSCIRTVDAEHIPYLLRFLLLSATCANAGRIISQIREHLNFVGLVDPYSARNKLKGKSLADCTEASILGALQSSLRFKNMLCEAVLKELKHIDRPHFHKVMDVWLLMLIYGNGGQLQKNAKKIMKRKIIDGCFTKALFDNCITGHQQLVKDYFSSFISFCEYLLSCKEKQGRYFGIHLYKSLFEELKDICSRQEVLGALLTHIGSGNDQEVNSALETLNLLAVRHSEDLIPFASYLTGIMDHMENFDDANLHKIYEVFCHLACGTRSDANTTRSSIANEVLMIIRKQVSSADMTCKKMGIVGTLKLVSIIGSTNSSHTLLSSQNSISEDALELLQMSFDSCKLVPSAVIVLYDELIALLDHSSVTPTILEWIGNHVSEFESIFLSDLEGGELPSNIVSHGIEGELWVNLDGEISPICVKILPLLSSSLQQKQSLLQVLPSQFMLLSVLERLTNQGSLGGVDALLGCPLLLPSPKYYLSVVHWKKLTEKQKHIVCVSLYYAVNWIRQLLNAFSSQIADKVEITTLNTKHVFIDKLMKRLRNLIVMETILNNLLKAWPLSLPEVCYHLEQSGPLFFQGKKSTQRLLRENIPSNKNKKQKTDPSVLLSSESSGKLRQPTIFDTLKRAGVLMNEGTSGEVSPRHPPHKKTSKSAEHHDIDADELEVMDISIEPKYLDAQRLKFRPLNVESLSLLSVTKCSDTCCADPKAELPLHLYLLRDFRRKLDDLRLLGEQFLTPCIDKVSPSFDKMKNSQLICKVRPIFRSLRKHLDIAVSILKGSEACHDHWTSQSCSAGNPDLSNLVVSETTVASSVFREVLGCYNRMLCLDEIYHQENLQILRDMLEAFQATEALGGYFSGFQPLPSSGSIDYLYCGVYLFFESILESSFSVSFLLASEVIVTLHSLVNPKTALIGKAQDVMGKNSPISCSYKVLHHLKGRLGLSAHKLLLQDWSSKENDNEWKSKGDILQKILQIYLKNTESASDLLNELACSILPQVPSCKTKNTEEATHGFRTLSPTMFLTWYKVLQEENINVLSNLVKEVKLKNGVFAGEDAGKVLLKIQQAVEVVVSLVSMCKVHDKVAVHAMAVKYGGKFVDLFLKAFDFLQDQFHSHSDLIIKMLKELQKATRIIQALCSDAKGSKRTMVTNKVPSTKRTMERLLFRVKALFHNTATDYTFWMGNLKHKDVYGQVVSSQVYCNEDDYNDPQLEDQL</sequence>
<dbReference type="InterPro" id="IPR016024">
    <property type="entry name" value="ARM-type_fold"/>
</dbReference>
<evidence type="ECO:0008006" key="9">
    <source>
        <dbReference type="Google" id="ProtNLM"/>
    </source>
</evidence>
<evidence type="ECO:0000256" key="5">
    <source>
        <dbReference type="ARBA" id="ARBA00093456"/>
    </source>
</evidence>
<feature type="region of interest" description="Disordered" evidence="6">
    <location>
        <begin position="848"/>
        <end position="870"/>
    </location>
</feature>
<keyword evidence="3" id="KW-0832">Ubl conjugation</keyword>
<comment type="subcellular location">
    <subcellularLocation>
        <location evidence="1">Nucleus</location>
    </subcellularLocation>
</comment>
<dbReference type="InterPro" id="IPR029448">
    <property type="entry name" value="FANCD2"/>
</dbReference>
<evidence type="ECO:0000256" key="6">
    <source>
        <dbReference type="SAM" id="MobiDB-lite"/>
    </source>
</evidence>
<evidence type="ECO:0000256" key="2">
    <source>
        <dbReference type="ARBA" id="ARBA00022499"/>
    </source>
</evidence>